<dbReference type="Gene3D" id="3.40.50.1820">
    <property type="entry name" value="alpha/beta hydrolase"/>
    <property type="match status" value="1"/>
</dbReference>
<reference evidence="5" key="1">
    <citation type="journal article" date="2019" name="G3 (Bethesda)">
        <title>Genome Assemblies of Two Rare Opportunistic Yeast Pathogens: Diutina rugosa (syn. Candida rugosa) and Trichomonascus ciferrii (syn. Candida ciferrii).</title>
        <authorList>
            <person name="Mixao V."/>
            <person name="Saus E."/>
            <person name="Hansen A.P."/>
            <person name="Lass-Florl C."/>
            <person name="Gabaldon T."/>
        </authorList>
    </citation>
    <scope>NUCLEOTIDE SEQUENCE</scope>
    <source>
        <strain evidence="5">CBS 4856</strain>
    </source>
</reference>
<comment type="similarity">
    <text evidence="1">Belongs to the putative lipase ROG1 family.</text>
</comment>
<evidence type="ECO:0000313" key="5">
    <source>
        <dbReference type="EMBL" id="KAA8916564.1"/>
    </source>
</evidence>
<evidence type="ECO:0000259" key="4">
    <source>
        <dbReference type="Pfam" id="PF05057"/>
    </source>
</evidence>
<feature type="domain" description="DUF676" evidence="4">
    <location>
        <begin position="197"/>
        <end position="399"/>
    </location>
</feature>
<dbReference type="InterPro" id="IPR007751">
    <property type="entry name" value="DUF676_lipase-like"/>
</dbReference>
<dbReference type="EMBL" id="SWFS01000094">
    <property type="protein sequence ID" value="KAA8916564.1"/>
    <property type="molecule type" value="Genomic_DNA"/>
</dbReference>
<keyword evidence="6" id="KW-1185">Reference proteome</keyword>
<feature type="compositionally biased region" description="Basic and acidic residues" evidence="3">
    <location>
        <begin position="792"/>
        <end position="802"/>
    </location>
</feature>
<accession>A0A642VCP5</accession>
<dbReference type="PANTHER" id="PTHR12482:SF62">
    <property type="entry name" value="LIPASE ROG1-RELATED"/>
    <property type="match status" value="1"/>
</dbReference>
<dbReference type="GO" id="GO:0016042">
    <property type="term" value="P:lipid catabolic process"/>
    <property type="evidence" value="ECO:0007669"/>
    <property type="project" value="UniProtKB-KW"/>
</dbReference>
<feature type="compositionally biased region" description="Polar residues" evidence="3">
    <location>
        <begin position="773"/>
        <end position="784"/>
    </location>
</feature>
<dbReference type="PANTHER" id="PTHR12482">
    <property type="entry name" value="LIPASE ROG1-RELATED-RELATED"/>
    <property type="match status" value="1"/>
</dbReference>
<organism evidence="5 6">
    <name type="scientific">Trichomonascus ciferrii</name>
    <dbReference type="NCBI Taxonomy" id="44093"/>
    <lineage>
        <taxon>Eukaryota</taxon>
        <taxon>Fungi</taxon>
        <taxon>Dikarya</taxon>
        <taxon>Ascomycota</taxon>
        <taxon>Saccharomycotina</taxon>
        <taxon>Dipodascomycetes</taxon>
        <taxon>Dipodascales</taxon>
        <taxon>Trichomonascaceae</taxon>
        <taxon>Trichomonascus</taxon>
        <taxon>Trichomonascus ciferrii complex</taxon>
    </lineage>
</organism>
<keyword evidence="2" id="KW-0443">Lipid metabolism</keyword>
<feature type="region of interest" description="Disordered" evidence="3">
    <location>
        <begin position="418"/>
        <end position="503"/>
    </location>
</feature>
<feature type="compositionally biased region" description="Acidic residues" evidence="3">
    <location>
        <begin position="444"/>
        <end position="469"/>
    </location>
</feature>
<dbReference type="GO" id="GO:0047372">
    <property type="term" value="F:monoacylglycerol lipase activity"/>
    <property type="evidence" value="ECO:0007669"/>
    <property type="project" value="TreeGrafter"/>
</dbReference>
<feature type="compositionally biased region" description="Basic and acidic residues" evidence="3">
    <location>
        <begin position="755"/>
        <end position="768"/>
    </location>
</feature>
<feature type="region of interest" description="Disordered" evidence="3">
    <location>
        <begin position="617"/>
        <end position="650"/>
    </location>
</feature>
<dbReference type="VEuPathDB" id="FungiDB:TRICI_001290"/>
<dbReference type="OrthoDB" id="5368485at2759"/>
<proteinExistence type="inferred from homology"/>
<evidence type="ECO:0000313" key="6">
    <source>
        <dbReference type="Proteomes" id="UP000761534"/>
    </source>
</evidence>
<feature type="region of interest" description="Disordered" evidence="3">
    <location>
        <begin position="516"/>
        <end position="559"/>
    </location>
</feature>
<dbReference type="AlphaFoldDB" id="A0A642VCP5"/>
<dbReference type="Proteomes" id="UP000761534">
    <property type="component" value="Unassembled WGS sequence"/>
</dbReference>
<name>A0A642VCP5_9ASCO</name>
<sequence length="897" mass="99861">MEGQSMNIGSSENVEVNHTENKKHILYRNKSTVKVGELNRYIITYRPAEQKNDQKLPSSLWLKVKNMEALPLRAAYLAGPYILYVDVRPEDYDQNVRSFTTGSQPVYESQLKANQSFYAELFMNKVKTVYTWTVDVVSQIIFSTGASIQFELLLGHSKDDLHGNLHTAVPASIEGGLRVQKYDTLDIWHSPTPRHDSPLHLVVVTHGLHSNTGVDMLYLKEKIDEMAKKTGENVIVRGYFDNVCRTERGIKYLGRRLGDYVLKELAPVDPPKGSPPVSKISFIAHSLGGLIQSFAIAHIQSFEPDFFKRIEPVNFITLATPFLGISNENPGYVKFALDIGFAGKTGQDLGLTWKPSTKKGHKPLLQVLPTGPTHEALKLFRDRTLYANAVNDGIVPLRTSAILYLDWKALFKAARVKRGEGNQSPAHKGDSSKGRPYISKNDGDNAEESDGSDDSSDNEEDRETGEIPEDVGTANKDQQHPQQNSNGNNEKDSKSKSPGDILSSVTGPFNSLFSFLAPQAGGKRPGKIYQRSQTMRESESDSEEEKPQEYKEGHLPKKTSMLESGVSVLLPPLPPQSFIVDPDTRPATIFHDRVYKESDLPPKVFKKASTTFNLGKQMSFSSSSSSSPASSPVDHTAKSNTASDGSKLVEKSKVEERIAREWHKGTTWRKVLVQLEPDAHNNIIVRRRFANAFGWPVIDHLVENHFGTSSTTLGKMKDVSSEDLAAEVPYDIRKHLVANPEDIKRSSSNITPVDIIRRSSDRNREKTPPQDPESLSQDLSSLMIDTSVPDEPVPRDVPKEQRSASSTHHQPMSATSNSSLNAAWDMHLRSQDDSEDDGFVHSVGSWIDNIRNIGNITNYAGEPQPDSSNNSNNRNSDRYHVLEPTIEEDIEGLPTKF</sequence>
<gene>
    <name evidence="5" type="ORF">TRICI_001290</name>
</gene>
<feature type="compositionally biased region" description="Polar residues" evidence="3">
    <location>
        <begin position="803"/>
        <end position="817"/>
    </location>
</feature>
<dbReference type="SUPFAM" id="SSF53474">
    <property type="entry name" value="alpha/beta-Hydrolases"/>
    <property type="match status" value="2"/>
</dbReference>
<comment type="caution">
    <text evidence="5">The sequence shown here is derived from an EMBL/GenBank/DDBJ whole genome shotgun (WGS) entry which is preliminary data.</text>
</comment>
<dbReference type="InterPro" id="IPR044294">
    <property type="entry name" value="Lipase-like"/>
</dbReference>
<feature type="compositionally biased region" description="Low complexity" evidence="3">
    <location>
        <begin position="619"/>
        <end position="631"/>
    </location>
</feature>
<evidence type="ECO:0000256" key="1">
    <source>
        <dbReference type="ARBA" id="ARBA00007920"/>
    </source>
</evidence>
<dbReference type="InterPro" id="IPR029058">
    <property type="entry name" value="AB_hydrolase_fold"/>
</dbReference>
<evidence type="ECO:0000256" key="3">
    <source>
        <dbReference type="SAM" id="MobiDB-lite"/>
    </source>
</evidence>
<protein>
    <recommendedName>
        <fullName evidence="4">DUF676 domain-containing protein</fullName>
    </recommendedName>
</protein>
<feature type="compositionally biased region" description="Basic and acidic residues" evidence="3">
    <location>
        <begin position="534"/>
        <end position="555"/>
    </location>
</feature>
<feature type="region of interest" description="Disordered" evidence="3">
    <location>
        <begin position="857"/>
        <end position="879"/>
    </location>
</feature>
<feature type="region of interest" description="Disordered" evidence="3">
    <location>
        <begin position="743"/>
        <end position="817"/>
    </location>
</feature>
<keyword evidence="2" id="KW-0442">Lipid degradation</keyword>
<dbReference type="Pfam" id="PF05057">
    <property type="entry name" value="DUF676"/>
    <property type="match status" value="1"/>
</dbReference>
<evidence type="ECO:0000256" key="2">
    <source>
        <dbReference type="ARBA" id="ARBA00022963"/>
    </source>
</evidence>